<sequence>MKCEVGRDPLPFRILFSLTSSRGGRRAVQREAAARHAEGHRSTLRDRHSAFDASQLFSFAFRVRNRSRLSKLGSPLLPAHTHTHTHTLTHTSK</sequence>
<feature type="compositionally biased region" description="Basic residues" evidence="1">
    <location>
        <begin position="81"/>
        <end position="93"/>
    </location>
</feature>
<reference evidence="3" key="2">
    <citation type="journal article" date="2021" name="Sci. Data">
        <title>Chromosome-scale genome sequencing, assembly and annotation of six genomes from subfamily Leishmaniinae.</title>
        <authorList>
            <person name="Almutairi H."/>
            <person name="Urbaniak M.D."/>
            <person name="Bates M.D."/>
            <person name="Jariyapan N."/>
            <person name="Kwakye-Nuako G."/>
            <person name="Thomaz Soccol V."/>
            <person name="Al-Salem W.S."/>
            <person name="Dillon R.J."/>
            <person name="Bates P.A."/>
            <person name="Gatherer D."/>
        </authorList>
    </citation>
    <scope>NUCLEOTIDE SEQUENCE [LARGE SCALE GENOMIC DNA]</scope>
</reference>
<dbReference type="Proteomes" id="UP000674143">
    <property type="component" value="Unassembled WGS sequence"/>
</dbReference>
<gene>
    <name evidence="2" type="ORF">LSCM4_06482</name>
</gene>
<keyword evidence="3" id="KW-1185">Reference proteome</keyword>
<evidence type="ECO:0000313" key="2">
    <source>
        <dbReference type="EMBL" id="KAG5480912.1"/>
    </source>
</evidence>
<dbReference type="RefSeq" id="XP_067063913.1">
    <property type="nucleotide sequence ID" value="XM_067208401.1"/>
</dbReference>
<dbReference type="KEGG" id="loi:92362335"/>
<comment type="caution">
    <text evidence="2">The sequence shown here is derived from an EMBL/GenBank/DDBJ whole genome shotgun (WGS) entry which is preliminary data.</text>
</comment>
<protein>
    <submittedName>
        <fullName evidence="2">Uncharacterized protein</fullName>
    </submittedName>
</protein>
<feature type="region of interest" description="Disordered" evidence="1">
    <location>
        <begin position="73"/>
        <end position="93"/>
    </location>
</feature>
<reference evidence="3" key="1">
    <citation type="journal article" date="2021" name="Microbiol. Resour. Announc.">
        <title>LGAAP: Leishmaniinae Genome Assembly and Annotation Pipeline.</title>
        <authorList>
            <person name="Almutairi H."/>
            <person name="Urbaniak M.D."/>
            <person name="Bates M.D."/>
            <person name="Jariyapan N."/>
            <person name="Kwakye-Nuako G."/>
            <person name="Thomaz-Soccol V."/>
            <person name="Al-Salem W.S."/>
            <person name="Dillon R.J."/>
            <person name="Bates P.A."/>
            <person name="Gatherer D."/>
        </authorList>
    </citation>
    <scope>NUCLEOTIDE SEQUENCE [LARGE SCALE GENOMIC DNA]</scope>
</reference>
<dbReference type="AlphaFoldDB" id="A0A836GF90"/>
<proteinExistence type="predicted"/>
<evidence type="ECO:0000256" key="1">
    <source>
        <dbReference type="SAM" id="MobiDB-lite"/>
    </source>
</evidence>
<name>A0A836GF90_9TRYP</name>
<dbReference type="EMBL" id="JAFHLR010000019">
    <property type="protein sequence ID" value="KAG5480912.1"/>
    <property type="molecule type" value="Genomic_DNA"/>
</dbReference>
<dbReference type="GeneID" id="92362335"/>
<evidence type="ECO:0000313" key="3">
    <source>
        <dbReference type="Proteomes" id="UP000674143"/>
    </source>
</evidence>
<organism evidence="2 3">
    <name type="scientific">Leishmania orientalis</name>
    <dbReference type="NCBI Taxonomy" id="2249476"/>
    <lineage>
        <taxon>Eukaryota</taxon>
        <taxon>Discoba</taxon>
        <taxon>Euglenozoa</taxon>
        <taxon>Kinetoplastea</taxon>
        <taxon>Metakinetoplastina</taxon>
        <taxon>Trypanosomatida</taxon>
        <taxon>Trypanosomatidae</taxon>
        <taxon>Leishmaniinae</taxon>
        <taxon>Leishmania</taxon>
    </lineage>
</organism>
<accession>A0A836GF90</accession>